<dbReference type="InterPro" id="IPR036397">
    <property type="entry name" value="RNaseH_sf"/>
</dbReference>
<dbReference type="Pfam" id="PF13456">
    <property type="entry name" value="RVT_3"/>
    <property type="match status" value="1"/>
</dbReference>
<organism evidence="3 4">
    <name type="scientific">Colocasia esculenta</name>
    <name type="common">Wild taro</name>
    <name type="synonym">Arum esculentum</name>
    <dbReference type="NCBI Taxonomy" id="4460"/>
    <lineage>
        <taxon>Eukaryota</taxon>
        <taxon>Viridiplantae</taxon>
        <taxon>Streptophyta</taxon>
        <taxon>Embryophyta</taxon>
        <taxon>Tracheophyta</taxon>
        <taxon>Spermatophyta</taxon>
        <taxon>Magnoliopsida</taxon>
        <taxon>Liliopsida</taxon>
        <taxon>Araceae</taxon>
        <taxon>Aroideae</taxon>
        <taxon>Colocasieae</taxon>
        <taxon>Colocasia</taxon>
    </lineage>
</organism>
<comment type="caution">
    <text evidence="3">The sequence shown here is derived from an EMBL/GenBank/DDBJ whole genome shotgun (WGS) entry which is preliminary data.</text>
</comment>
<gene>
    <name evidence="3" type="ORF">Taro_008743</name>
</gene>
<evidence type="ECO:0008006" key="5">
    <source>
        <dbReference type="Google" id="ProtNLM"/>
    </source>
</evidence>
<dbReference type="InterPro" id="IPR002156">
    <property type="entry name" value="RNaseH_domain"/>
</dbReference>
<feature type="domain" description="RNase H type-1" evidence="1">
    <location>
        <begin position="320"/>
        <end position="439"/>
    </location>
</feature>
<dbReference type="InterPro" id="IPR012337">
    <property type="entry name" value="RNaseH-like_sf"/>
</dbReference>
<evidence type="ECO:0000259" key="1">
    <source>
        <dbReference type="Pfam" id="PF13456"/>
    </source>
</evidence>
<evidence type="ECO:0000313" key="3">
    <source>
        <dbReference type="EMBL" id="MQL76353.1"/>
    </source>
</evidence>
<dbReference type="InterPro" id="IPR044730">
    <property type="entry name" value="RNase_H-like_dom_plant"/>
</dbReference>
<sequence length="491" mass="55181">MLAADRRLWKHAAQLIQGNHRLISKDTNSDAHFWYDVWTGDTPLKAYIPEDKWQGIPDKLCTIQQAFCTTENAHLQAAILHCPRHLLNQFLTTNKPTDRWIWCLNSNGHFSTKSVRTLLQPESSSEWNALWSPYIPLKWSIFLWRMVQNLVPVDGTIKETGVPLCSKCSCCVNSHQETVQHLFFSSEVASHIWNEMFSLLQFRNVGITNVADGIFSFLTRSDITTATGRLQRCTFMAVLWELWCSRNIARFQGKAMSAKHVINQSLLLVRAICISANFQKIPQPWLSALRQPMSGTDDLKVMVPKSARWLTPPPGRLKLNTDGALNLKSDEAGGGGIIRDHNGQMCGAFASPYHGLHTSLVAEALALRDGLRMCSNMGIYNVMVETDSLSLVQIVTNQISRQWDLSFILREIAVIAEQVKAEIVHTPREGNKLTDSLAGYAVSCAHFSFWDSWANLPNSVLDIYCHEKAECPSMPPESVLYSNPQPPSSTT</sequence>
<evidence type="ECO:0000259" key="2">
    <source>
        <dbReference type="Pfam" id="PF13966"/>
    </source>
</evidence>
<dbReference type="InterPro" id="IPR053151">
    <property type="entry name" value="RNase_H-like"/>
</dbReference>
<dbReference type="Pfam" id="PF13966">
    <property type="entry name" value="zf-RVT"/>
    <property type="match status" value="1"/>
</dbReference>
<dbReference type="CDD" id="cd06222">
    <property type="entry name" value="RNase_H_like"/>
    <property type="match status" value="1"/>
</dbReference>
<dbReference type="OrthoDB" id="694800at2759"/>
<dbReference type="PANTHER" id="PTHR47723:SF19">
    <property type="entry name" value="POLYNUCLEOTIDYL TRANSFERASE, RIBONUCLEASE H-LIKE SUPERFAMILY PROTEIN"/>
    <property type="match status" value="1"/>
</dbReference>
<dbReference type="AlphaFoldDB" id="A0A843U4C3"/>
<protein>
    <recommendedName>
        <fullName evidence="5">RNase H type-1 domain-containing protein</fullName>
    </recommendedName>
</protein>
<reference evidence="3" key="1">
    <citation type="submission" date="2017-07" db="EMBL/GenBank/DDBJ databases">
        <title>Taro Niue Genome Assembly and Annotation.</title>
        <authorList>
            <person name="Atibalentja N."/>
            <person name="Keating K."/>
            <person name="Fields C.J."/>
        </authorList>
    </citation>
    <scope>NUCLEOTIDE SEQUENCE</scope>
    <source>
        <strain evidence="3">Niue_2</strain>
        <tissue evidence="3">Leaf</tissue>
    </source>
</reference>
<dbReference type="Proteomes" id="UP000652761">
    <property type="component" value="Unassembled WGS sequence"/>
</dbReference>
<dbReference type="InterPro" id="IPR026960">
    <property type="entry name" value="RVT-Znf"/>
</dbReference>
<dbReference type="PANTHER" id="PTHR47723">
    <property type="entry name" value="OS05G0353850 PROTEIN"/>
    <property type="match status" value="1"/>
</dbReference>
<evidence type="ECO:0000313" key="4">
    <source>
        <dbReference type="Proteomes" id="UP000652761"/>
    </source>
</evidence>
<feature type="domain" description="Reverse transcriptase zinc-binding" evidence="2">
    <location>
        <begin position="110"/>
        <end position="193"/>
    </location>
</feature>
<dbReference type="EMBL" id="NMUH01000294">
    <property type="protein sequence ID" value="MQL76353.1"/>
    <property type="molecule type" value="Genomic_DNA"/>
</dbReference>
<keyword evidence="4" id="KW-1185">Reference proteome</keyword>
<dbReference type="GO" id="GO:0003676">
    <property type="term" value="F:nucleic acid binding"/>
    <property type="evidence" value="ECO:0007669"/>
    <property type="project" value="InterPro"/>
</dbReference>
<dbReference type="SUPFAM" id="SSF53098">
    <property type="entry name" value="Ribonuclease H-like"/>
    <property type="match status" value="1"/>
</dbReference>
<accession>A0A843U4C3</accession>
<dbReference type="Gene3D" id="3.30.420.10">
    <property type="entry name" value="Ribonuclease H-like superfamily/Ribonuclease H"/>
    <property type="match status" value="1"/>
</dbReference>
<dbReference type="GO" id="GO:0004523">
    <property type="term" value="F:RNA-DNA hybrid ribonuclease activity"/>
    <property type="evidence" value="ECO:0007669"/>
    <property type="project" value="InterPro"/>
</dbReference>
<name>A0A843U4C3_COLES</name>
<proteinExistence type="predicted"/>